<dbReference type="Proteomes" id="UP001600888">
    <property type="component" value="Unassembled WGS sequence"/>
</dbReference>
<comment type="caution">
    <text evidence="1">The sequence shown here is derived from an EMBL/GenBank/DDBJ whole genome shotgun (WGS) entry which is preliminary data.</text>
</comment>
<gene>
    <name evidence="1" type="ORF">FJTKL_02525</name>
</gene>
<evidence type="ECO:0000313" key="2">
    <source>
        <dbReference type="Proteomes" id="UP001600888"/>
    </source>
</evidence>
<name>A0ABR4DY21_9PEZI</name>
<accession>A0ABR4DY21</accession>
<organism evidence="1 2">
    <name type="scientific">Diaporthe vaccinii</name>
    <dbReference type="NCBI Taxonomy" id="105482"/>
    <lineage>
        <taxon>Eukaryota</taxon>
        <taxon>Fungi</taxon>
        <taxon>Dikarya</taxon>
        <taxon>Ascomycota</taxon>
        <taxon>Pezizomycotina</taxon>
        <taxon>Sordariomycetes</taxon>
        <taxon>Sordariomycetidae</taxon>
        <taxon>Diaporthales</taxon>
        <taxon>Diaporthaceae</taxon>
        <taxon>Diaporthe</taxon>
        <taxon>Diaporthe eres species complex</taxon>
    </lineage>
</organism>
<reference evidence="1 2" key="1">
    <citation type="submission" date="2024-03" db="EMBL/GenBank/DDBJ databases">
        <title>A high-quality draft genome sequence of Diaporthe vaccinii, a causative agent of upright dieback and viscid rot disease in cranberry plants.</title>
        <authorList>
            <person name="Sarrasin M."/>
            <person name="Lang B.F."/>
            <person name="Burger G."/>
        </authorList>
    </citation>
    <scope>NUCLEOTIDE SEQUENCE [LARGE SCALE GENOMIC DNA]</scope>
    <source>
        <strain evidence="1 2">IS7</strain>
    </source>
</reference>
<keyword evidence="2" id="KW-1185">Reference proteome</keyword>
<dbReference type="EMBL" id="JBAWTH010000142">
    <property type="protein sequence ID" value="KAL2275068.1"/>
    <property type="molecule type" value="Genomic_DNA"/>
</dbReference>
<protein>
    <submittedName>
        <fullName evidence="1">Uncharacterized protein</fullName>
    </submittedName>
</protein>
<sequence length="72" mass="7924">MSSVFNLTLVDAYKEECGKNVITIGNQSMKQGRNCPSQLAPLRRLADTCSTAATMSLVTAAMSEPWRVWTRS</sequence>
<proteinExistence type="predicted"/>
<evidence type="ECO:0000313" key="1">
    <source>
        <dbReference type="EMBL" id="KAL2275068.1"/>
    </source>
</evidence>